<dbReference type="SMART" id="SM00354">
    <property type="entry name" value="HTH_LACI"/>
    <property type="match status" value="1"/>
</dbReference>
<dbReference type="CDD" id="cd01574">
    <property type="entry name" value="PBP1_LacI"/>
    <property type="match status" value="1"/>
</dbReference>
<name>A0ABV9HJS7_9MICO</name>
<evidence type="ECO:0000259" key="4">
    <source>
        <dbReference type="PROSITE" id="PS50932"/>
    </source>
</evidence>
<keyword evidence="2 5" id="KW-0238">DNA-binding</keyword>
<evidence type="ECO:0000256" key="2">
    <source>
        <dbReference type="ARBA" id="ARBA00023125"/>
    </source>
</evidence>
<evidence type="ECO:0000313" key="5">
    <source>
        <dbReference type="EMBL" id="MFC4630189.1"/>
    </source>
</evidence>
<dbReference type="InterPro" id="IPR028082">
    <property type="entry name" value="Peripla_BP_I"/>
</dbReference>
<dbReference type="RefSeq" id="WP_377137654.1">
    <property type="nucleotide sequence ID" value="NZ_JBHSFI010000005.1"/>
</dbReference>
<gene>
    <name evidence="5" type="ORF">ACFO6V_18215</name>
</gene>
<dbReference type="InterPro" id="IPR000843">
    <property type="entry name" value="HTH_LacI"/>
</dbReference>
<dbReference type="EMBL" id="JBHSFI010000005">
    <property type="protein sequence ID" value="MFC4630189.1"/>
    <property type="molecule type" value="Genomic_DNA"/>
</dbReference>
<dbReference type="PROSITE" id="PS50932">
    <property type="entry name" value="HTH_LACI_2"/>
    <property type="match status" value="1"/>
</dbReference>
<protein>
    <submittedName>
        <fullName evidence="5">LacI family DNA-binding transcriptional regulator</fullName>
    </submittedName>
</protein>
<dbReference type="Pfam" id="PF00356">
    <property type="entry name" value="LacI"/>
    <property type="match status" value="1"/>
</dbReference>
<keyword evidence="1" id="KW-0805">Transcription regulation</keyword>
<evidence type="ECO:0000313" key="6">
    <source>
        <dbReference type="Proteomes" id="UP001596011"/>
    </source>
</evidence>
<keyword evidence="6" id="KW-1185">Reference proteome</keyword>
<dbReference type="InterPro" id="IPR046335">
    <property type="entry name" value="LacI/GalR-like_sensor"/>
</dbReference>
<comment type="caution">
    <text evidence="5">The sequence shown here is derived from an EMBL/GenBank/DDBJ whole genome shotgun (WGS) entry which is preliminary data.</text>
</comment>
<dbReference type="SUPFAM" id="SSF47413">
    <property type="entry name" value="lambda repressor-like DNA-binding domains"/>
    <property type="match status" value="1"/>
</dbReference>
<dbReference type="InterPro" id="IPR010982">
    <property type="entry name" value="Lambda_DNA-bd_dom_sf"/>
</dbReference>
<proteinExistence type="predicted"/>
<feature type="domain" description="HTH lacI-type" evidence="4">
    <location>
        <begin position="8"/>
        <end position="62"/>
    </location>
</feature>
<sequence length="344" mass="36391">MAQGKRPPTMVDVARAAGVAHITVSRVVNDEPTVRPATRDRVLRVIDELGYRRNDSARMLKSGRSTMLGVVLAGSELFELPRMLLGIEQAAKDAGHWVSLTSWQGGTHEQLEQCLGQLVGQGAAGVAVIADRPMALDALDRTVARVPISVVMSGNVANPAIGSVELDQVEGARLATRHLLDLGHRDVVHLSGPMETYDARARVDGWRRELRRAGVAEPRVLHGDFTARSGHALAAELVDGLVDGPADDGALPTAIFTGNDQMAIGALSALAARGLSVPGDVSLVGFDDMAGADYLVPALTTVRQDFVTLGCLSIEVLLDLMRGGAARHHLLAPSLVVRASTRAV</sequence>
<dbReference type="CDD" id="cd01392">
    <property type="entry name" value="HTH_LacI"/>
    <property type="match status" value="1"/>
</dbReference>
<dbReference type="Proteomes" id="UP001596011">
    <property type="component" value="Unassembled WGS sequence"/>
</dbReference>
<evidence type="ECO:0000256" key="1">
    <source>
        <dbReference type="ARBA" id="ARBA00023015"/>
    </source>
</evidence>
<dbReference type="PANTHER" id="PTHR30146:SF109">
    <property type="entry name" value="HTH-TYPE TRANSCRIPTIONAL REGULATOR GALS"/>
    <property type="match status" value="1"/>
</dbReference>
<organism evidence="5 6">
    <name type="scientific">Promicromonospora alba</name>
    <dbReference type="NCBI Taxonomy" id="1616110"/>
    <lineage>
        <taxon>Bacteria</taxon>
        <taxon>Bacillati</taxon>
        <taxon>Actinomycetota</taxon>
        <taxon>Actinomycetes</taxon>
        <taxon>Micrococcales</taxon>
        <taxon>Promicromonosporaceae</taxon>
        <taxon>Promicromonospora</taxon>
    </lineage>
</organism>
<dbReference type="Pfam" id="PF13377">
    <property type="entry name" value="Peripla_BP_3"/>
    <property type="match status" value="1"/>
</dbReference>
<dbReference type="Gene3D" id="3.40.50.2300">
    <property type="match status" value="2"/>
</dbReference>
<dbReference type="Gene3D" id="1.10.260.40">
    <property type="entry name" value="lambda repressor-like DNA-binding domains"/>
    <property type="match status" value="1"/>
</dbReference>
<dbReference type="SUPFAM" id="SSF53822">
    <property type="entry name" value="Periplasmic binding protein-like I"/>
    <property type="match status" value="1"/>
</dbReference>
<dbReference type="GO" id="GO:0003677">
    <property type="term" value="F:DNA binding"/>
    <property type="evidence" value="ECO:0007669"/>
    <property type="project" value="UniProtKB-KW"/>
</dbReference>
<reference evidence="6" key="1">
    <citation type="journal article" date="2019" name="Int. J. Syst. Evol. Microbiol.">
        <title>The Global Catalogue of Microorganisms (GCM) 10K type strain sequencing project: providing services to taxonomists for standard genome sequencing and annotation.</title>
        <authorList>
            <consortium name="The Broad Institute Genomics Platform"/>
            <consortium name="The Broad Institute Genome Sequencing Center for Infectious Disease"/>
            <person name="Wu L."/>
            <person name="Ma J."/>
        </authorList>
    </citation>
    <scope>NUCLEOTIDE SEQUENCE [LARGE SCALE GENOMIC DNA]</scope>
    <source>
        <strain evidence="6">CCUG 42722</strain>
    </source>
</reference>
<accession>A0ABV9HJS7</accession>
<dbReference type="PANTHER" id="PTHR30146">
    <property type="entry name" value="LACI-RELATED TRANSCRIPTIONAL REPRESSOR"/>
    <property type="match status" value="1"/>
</dbReference>
<evidence type="ECO:0000256" key="3">
    <source>
        <dbReference type="ARBA" id="ARBA00023163"/>
    </source>
</evidence>
<keyword evidence="3" id="KW-0804">Transcription</keyword>